<dbReference type="InterPro" id="IPR032675">
    <property type="entry name" value="LRR_dom_sf"/>
</dbReference>
<dbReference type="AlphaFoldDB" id="A0A397S9D1"/>
<protein>
    <recommendedName>
        <fullName evidence="3">F-box domain-containing protein</fullName>
    </recommendedName>
</protein>
<comment type="caution">
    <text evidence="1">The sequence shown here is derived from an EMBL/GenBank/DDBJ whole genome shotgun (WGS) entry which is preliminary data.</text>
</comment>
<organism evidence="1 2">
    <name type="scientific">Glomus cerebriforme</name>
    <dbReference type="NCBI Taxonomy" id="658196"/>
    <lineage>
        <taxon>Eukaryota</taxon>
        <taxon>Fungi</taxon>
        <taxon>Fungi incertae sedis</taxon>
        <taxon>Mucoromycota</taxon>
        <taxon>Glomeromycotina</taxon>
        <taxon>Glomeromycetes</taxon>
        <taxon>Glomerales</taxon>
        <taxon>Glomeraceae</taxon>
        <taxon>Glomus</taxon>
    </lineage>
</organism>
<keyword evidence="2" id="KW-1185">Reference proteome</keyword>
<evidence type="ECO:0008006" key="3">
    <source>
        <dbReference type="Google" id="ProtNLM"/>
    </source>
</evidence>
<dbReference type="Proteomes" id="UP000265703">
    <property type="component" value="Unassembled WGS sequence"/>
</dbReference>
<evidence type="ECO:0000313" key="1">
    <source>
        <dbReference type="EMBL" id="RIA80597.1"/>
    </source>
</evidence>
<name>A0A397S9D1_9GLOM</name>
<reference evidence="1 2" key="1">
    <citation type="submission" date="2018-06" db="EMBL/GenBank/DDBJ databases">
        <title>Comparative genomics reveals the genomic features of Rhizophagus irregularis, R. cerebriforme, R. diaphanum and Gigaspora rosea, and their symbiotic lifestyle signature.</title>
        <authorList>
            <person name="Morin E."/>
            <person name="San Clemente H."/>
            <person name="Chen E.C.H."/>
            <person name="De La Providencia I."/>
            <person name="Hainaut M."/>
            <person name="Kuo A."/>
            <person name="Kohler A."/>
            <person name="Murat C."/>
            <person name="Tang N."/>
            <person name="Roy S."/>
            <person name="Loubradou J."/>
            <person name="Henrissat B."/>
            <person name="Grigoriev I.V."/>
            <person name="Corradi N."/>
            <person name="Roux C."/>
            <person name="Martin F.M."/>
        </authorList>
    </citation>
    <scope>NUCLEOTIDE SEQUENCE [LARGE SCALE GENOMIC DNA]</scope>
    <source>
        <strain evidence="1 2">DAOM 227022</strain>
    </source>
</reference>
<proteinExistence type="predicted"/>
<gene>
    <name evidence="1" type="ORF">C1645_838419</name>
</gene>
<sequence length="456" mass="53901">MTTFKLNDDILYLIFKPFQDNKTTLYSCLLVNKNWCKIIIPILWGNPWKGLKVEKKKSLLNVIISHLSEDSKNNLDQKIQRPLFNYITFCKHLNFDEIVNIIDRLYDISKIPIIKNEIVNLFINENTKFTHLYLPRQFDYQLHIIPGAKNCFSELGFISCNTNINDDVLDGLIEICEPIKELELFIDKDYNYRFVKLIKAIKRLSNFRLLGENYSVKNDEFCEIIENSLIQHGETIQCFKTTVHSAMKVFSSFVNLKRLELDNSIGITMTLENVSLPFLQILKAKKVSIKDLTNLIENTSGYLTVIKINRGDYNEVNNKRIIQVIYQNCPKLKCLKLEIMNDNILELNQLSINCQYLNELYILDYYYGWVNFDWNNTFEILTKSSPINLFKFGFSKFSLPDLESLKLFFDNWKGRHPMILKSDWYDDANDYIELIEKYKAKGIVKKIFKKSRWWNF</sequence>
<dbReference type="Gene3D" id="3.80.10.10">
    <property type="entry name" value="Ribonuclease Inhibitor"/>
    <property type="match status" value="1"/>
</dbReference>
<dbReference type="OrthoDB" id="3010419at2759"/>
<accession>A0A397S9D1</accession>
<evidence type="ECO:0000313" key="2">
    <source>
        <dbReference type="Proteomes" id="UP000265703"/>
    </source>
</evidence>
<dbReference type="EMBL" id="QKYT01000935">
    <property type="protein sequence ID" value="RIA80597.1"/>
    <property type="molecule type" value="Genomic_DNA"/>
</dbReference>